<dbReference type="SUPFAM" id="SSF51905">
    <property type="entry name" value="FAD/NAD(P)-binding domain"/>
    <property type="match status" value="1"/>
</dbReference>
<sequence length="511" mass="54808">MHQVPPALQLPVQGRHDDELRDNARPPGWTNPRPRPHYHLVVVGSGPAGLAAARSAAALGARVALVESHLLGGDSLNYGSVPSKTLIRTARLYADMRNAPNFGARCPDNIQVDFAMAMERVRRIRSRISRRESAARLGAAGIDLFFGTGRFTGGDTLDVDGSRLRFGKALIATGSRSMVATIPGLAEAGYLTNETVFDLTTMPASLLVIGGGPVGCELAQAFGRLGCRTVIAHDEPLFLPREERDAAQMVSDALARDGVEVHLNTSAVSVRVAQGRKCIQTVNDGNVAEIQVEQILTGIGRVPAVAGLGLEAAGVAFDAAKGIEVDDFLRTTNRRIYAAGDVCLEHQFTDSAAASARIVVHNALLSGRQRLSALTIPWCTYTDPEIAHVGIYVREARDRGIPVKTFTVPMHDVDRAIADGEEDGFVKLHVREGSDRILGATVVARHAGEMINGISLAMVAGVGLDTVARVIHAYPTQAEAIRTAAINCARSRRLPLLDWLRRAWFGGSLRR</sequence>
<dbReference type="PIRSF" id="PIRSF000350">
    <property type="entry name" value="Mercury_reductase_MerA"/>
    <property type="match status" value="1"/>
</dbReference>
<dbReference type="NCBIfam" id="NF004991">
    <property type="entry name" value="PRK06370.1-3"/>
    <property type="match status" value="1"/>
</dbReference>
<organism evidence="8 9">
    <name type="scientific">Caenimonas terrae</name>
    <dbReference type="NCBI Taxonomy" id="696074"/>
    <lineage>
        <taxon>Bacteria</taxon>
        <taxon>Pseudomonadati</taxon>
        <taxon>Pseudomonadota</taxon>
        <taxon>Betaproteobacteria</taxon>
        <taxon>Burkholderiales</taxon>
        <taxon>Comamonadaceae</taxon>
        <taxon>Caenimonas</taxon>
    </lineage>
</organism>
<protein>
    <submittedName>
        <fullName evidence="8">Mercuric reductase</fullName>
    </submittedName>
</protein>
<proteinExistence type="inferred from homology"/>
<dbReference type="Gene3D" id="3.50.50.60">
    <property type="entry name" value="FAD/NAD(P)-binding domain"/>
    <property type="match status" value="2"/>
</dbReference>
<evidence type="ECO:0000256" key="3">
    <source>
        <dbReference type="ARBA" id="ARBA00022630"/>
    </source>
</evidence>
<feature type="compositionally biased region" description="Basic and acidic residues" evidence="5">
    <location>
        <begin position="14"/>
        <end position="24"/>
    </location>
</feature>
<evidence type="ECO:0000256" key="4">
    <source>
        <dbReference type="ARBA" id="ARBA00022827"/>
    </source>
</evidence>
<dbReference type="SUPFAM" id="SSF55424">
    <property type="entry name" value="FAD/NAD-linked reductases, dimerisation (C-terminal) domain"/>
    <property type="match status" value="1"/>
</dbReference>
<name>A0ABW0NBK6_9BURK</name>
<dbReference type="InterPro" id="IPR023753">
    <property type="entry name" value="FAD/NAD-binding_dom"/>
</dbReference>
<comment type="caution">
    <text evidence="8">The sequence shown here is derived from an EMBL/GenBank/DDBJ whole genome shotgun (WGS) entry which is preliminary data.</text>
</comment>
<keyword evidence="9" id="KW-1185">Reference proteome</keyword>
<dbReference type="InterPro" id="IPR004099">
    <property type="entry name" value="Pyr_nucl-diS_OxRdtase_dimer"/>
</dbReference>
<dbReference type="InterPro" id="IPR001100">
    <property type="entry name" value="Pyr_nuc-diS_OxRdtase"/>
</dbReference>
<evidence type="ECO:0000256" key="1">
    <source>
        <dbReference type="ARBA" id="ARBA00001974"/>
    </source>
</evidence>
<dbReference type="Gene3D" id="3.30.390.30">
    <property type="match status" value="1"/>
</dbReference>
<evidence type="ECO:0000313" key="8">
    <source>
        <dbReference type="EMBL" id="MFC5497299.1"/>
    </source>
</evidence>
<accession>A0ABW0NBK6</accession>
<gene>
    <name evidence="8" type="ORF">ACFPOE_07125</name>
</gene>
<dbReference type="PANTHER" id="PTHR43014:SF2">
    <property type="entry name" value="MERCURIC REDUCTASE"/>
    <property type="match status" value="1"/>
</dbReference>
<evidence type="ECO:0000259" key="6">
    <source>
        <dbReference type="Pfam" id="PF02852"/>
    </source>
</evidence>
<feature type="domain" description="FAD/NAD(P)-binding" evidence="7">
    <location>
        <begin position="38"/>
        <end position="352"/>
    </location>
</feature>
<evidence type="ECO:0000259" key="7">
    <source>
        <dbReference type="Pfam" id="PF07992"/>
    </source>
</evidence>
<keyword evidence="4" id="KW-0274">FAD</keyword>
<comment type="similarity">
    <text evidence="2">Belongs to the class-I pyridine nucleotide-disulfide oxidoreductase family.</text>
</comment>
<dbReference type="EMBL" id="JBHSMF010000006">
    <property type="protein sequence ID" value="MFC5497299.1"/>
    <property type="molecule type" value="Genomic_DNA"/>
</dbReference>
<dbReference type="Proteomes" id="UP001596037">
    <property type="component" value="Unassembled WGS sequence"/>
</dbReference>
<feature type="region of interest" description="Disordered" evidence="5">
    <location>
        <begin position="1"/>
        <end position="35"/>
    </location>
</feature>
<dbReference type="Pfam" id="PF02852">
    <property type="entry name" value="Pyr_redox_dim"/>
    <property type="match status" value="1"/>
</dbReference>
<feature type="domain" description="Pyridine nucleotide-disulphide oxidoreductase dimerisation" evidence="6">
    <location>
        <begin position="376"/>
        <end position="485"/>
    </location>
</feature>
<dbReference type="PRINTS" id="PR00411">
    <property type="entry name" value="PNDRDTASEI"/>
</dbReference>
<dbReference type="InterPro" id="IPR016156">
    <property type="entry name" value="FAD/NAD-linked_Rdtase_dimer_sf"/>
</dbReference>
<comment type="cofactor">
    <cofactor evidence="1">
        <name>FAD</name>
        <dbReference type="ChEBI" id="CHEBI:57692"/>
    </cofactor>
</comment>
<dbReference type="PRINTS" id="PR00368">
    <property type="entry name" value="FADPNR"/>
</dbReference>
<evidence type="ECO:0000256" key="5">
    <source>
        <dbReference type="SAM" id="MobiDB-lite"/>
    </source>
</evidence>
<evidence type="ECO:0000313" key="9">
    <source>
        <dbReference type="Proteomes" id="UP001596037"/>
    </source>
</evidence>
<reference evidence="9" key="1">
    <citation type="journal article" date="2019" name="Int. J. Syst. Evol. Microbiol.">
        <title>The Global Catalogue of Microorganisms (GCM) 10K type strain sequencing project: providing services to taxonomists for standard genome sequencing and annotation.</title>
        <authorList>
            <consortium name="The Broad Institute Genomics Platform"/>
            <consortium name="The Broad Institute Genome Sequencing Center for Infectious Disease"/>
            <person name="Wu L."/>
            <person name="Ma J."/>
        </authorList>
    </citation>
    <scope>NUCLEOTIDE SEQUENCE [LARGE SCALE GENOMIC DNA]</scope>
    <source>
        <strain evidence="9">CCUG 57401</strain>
    </source>
</reference>
<dbReference type="InterPro" id="IPR036188">
    <property type="entry name" value="FAD/NAD-bd_sf"/>
</dbReference>
<dbReference type="RefSeq" id="WP_376849327.1">
    <property type="nucleotide sequence ID" value="NZ_JBHSMF010000006.1"/>
</dbReference>
<dbReference type="PANTHER" id="PTHR43014">
    <property type="entry name" value="MERCURIC REDUCTASE"/>
    <property type="match status" value="1"/>
</dbReference>
<dbReference type="Pfam" id="PF07992">
    <property type="entry name" value="Pyr_redox_2"/>
    <property type="match status" value="1"/>
</dbReference>
<evidence type="ECO:0000256" key="2">
    <source>
        <dbReference type="ARBA" id="ARBA00007532"/>
    </source>
</evidence>
<keyword evidence="3" id="KW-0285">Flavoprotein</keyword>